<evidence type="ECO:0000313" key="8">
    <source>
        <dbReference type="Proteomes" id="UP000515563"/>
    </source>
</evidence>
<dbReference type="Proteomes" id="UP000515563">
    <property type="component" value="Chromosome"/>
</dbReference>
<dbReference type="InterPro" id="IPR020806">
    <property type="entry name" value="PKS_PP-bd"/>
</dbReference>
<dbReference type="FunFam" id="3.40.50.980:FF:000001">
    <property type="entry name" value="Non-ribosomal peptide synthetase"/>
    <property type="match status" value="1"/>
</dbReference>
<keyword evidence="5" id="KW-1133">Transmembrane helix</keyword>
<dbReference type="PANTHER" id="PTHR45527">
    <property type="entry name" value="NONRIBOSOMAL PEPTIDE SYNTHETASE"/>
    <property type="match status" value="1"/>
</dbReference>
<feature type="transmembrane region" description="Helical" evidence="5">
    <location>
        <begin position="1182"/>
        <end position="1201"/>
    </location>
</feature>
<organism evidence="7 8">
    <name type="scientific">Kribbella qitaiheensis</name>
    <dbReference type="NCBI Taxonomy" id="1544730"/>
    <lineage>
        <taxon>Bacteria</taxon>
        <taxon>Bacillati</taxon>
        <taxon>Actinomycetota</taxon>
        <taxon>Actinomycetes</taxon>
        <taxon>Propionibacteriales</taxon>
        <taxon>Kribbellaceae</taxon>
        <taxon>Kribbella</taxon>
    </lineage>
</organism>
<dbReference type="InterPro" id="IPR045851">
    <property type="entry name" value="AMP-bd_C_sf"/>
</dbReference>
<dbReference type="Gene3D" id="3.40.50.1820">
    <property type="entry name" value="alpha/beta hydrolase"/>
    <property type="match status" value="1"/>
</dbReference>
<dbReference type="GO" id="GO:0022857">
    <property type="term" value="F:transmembrane transporter activity"/>
    <property type="evidence" value="ECO:0007669"/>
    <property type="project" value="InterPro"/>
</dbReference>
<feature type="transmembrane region" description="Helical" evidence="5">
    <location>
        <begin position="1152"/>
        <end position="1175"/>
    </location>
</feature>
<dbReference type="InterPro" id="IPR036259">
    <property type="entry name" value="MFS_trans_sf"/>
</dbReference>
<dbReference type="SUPFAM" id="SSF53474">
    <property type="entry name" value="alpha/beta-Hydrolases"/>
    <property type="match status" value="1"/>
</dbReference>
<dbReference type="NCBIfam" id="TIGR01733">
    <property type="entry name" value="AA-adenyl-dom"/>
    <property type="match status" value="1"/>
</dbReference>
<dbReference type="FunFam" id="3.40.50.12780:FF:000012">
    <property type="entry name" value="Non-ribosomal peptide synthetase"/>
    <property type="match status" value="1"/>
</dbReference>
<reference evidence="7 8" key="2">
    <citation type="journal article" date="2020" name="Microbiol. Resour. Announc.">
        <title>Antarctic desert soil bacteria exhibit high novel natural product potential, evaluated through long-read genome sequencing and comparative genomics.</title>
        <authorList>
            <person name="Benaud N."/>
            <person name="Edwards R.J."/>
            <person name="Amos T.G."/>
            <person name="D'Agostino P.M."/>
            <person name="Gutierrez-Chavez C."/>
            <person name="Montgomery K."/>
            <person name="Nicetic I."/>
            <person name="Ferrari B.C."/>
        </authorList>
    </citation>
    <scope>NUCLEOTIDE SEQUENCE [LARGE SCALE GENOMIC DNA]</scope>
    <source>
        <strain evidence="7 8">SPB151</strain>
    </source>
</reference>
<dbReference type="Gene3D" id="1.20.1250.20">
    <property type="entry name" value="MFS general substrate transporter like domains"/>
    <property type="match status" value="1"/>
</dbReference>
<evidence type="ECO:0000256" key="4">
    <source>
        <dbReference type="SAM" id="MobiDB-lite"/>
    </source>
</evidence>
<dbReference type="InterPro" id="IPR029058">
    <property type="entry name" value="AB_hydrolase_fold"/>
</dbReference>
<dbReference type="SMART" id="SM00823">
    <property type="entry name" value="PKS_PP"/>
    <property type="match status" value="1"/>
</dbReference>
<evidence type="ECO:0000256" key="3">
    <source>
        <dbReference type="ARBA" id="ARBA00022553"/>
    </source>
</evidence>
<dbReference type="InterPro" id="IPR025110">
    <property type="entry name" value="AMP-bd_C"/>
</dbReference>
<feature type="transmembrane region" description="Helical" evidence="5">
    <location>
        <begin position="911"/>
        <end position="938"/>
    </location>
</feature>
<protein>
    <submittedName>
        <fullName evidence="7">Amino acid adenylation domain-containing protein</fullName>
    </submittedName>
</protein>
<dbReference type="InterPro" id="IPR020459">
    <property type="entry name" value="AMP-binding"/>
</dbReference>
<evidence type="ECO:0000259" key="6">
    <source>
        <dbReference type="PROSITE" id="PS50075"/>
    </source>
</evidence>
<dbReference type="GO" id="GO:0043041">
    <property type="term" value="P:amino acid activation for nonribosomal peptide biosynthetic process"/>
    <property type="evidence" value="ECO:0007669"/>
    <property type="project" value="TreeGrafter"/>
</dbReference>
<feature type="transmembrane region" description="Helical" evidence="5">
    <location>
        <begin position="1043"/>
        <end position="1065"/>
    </location>
</feature>
<feature type="compositionally biased region" description="Polar residues" evidence="4">
    <location>
        <begin position="565"/>
        <end position="574"/>
    </location>
</feature>
<reference evidence="8" key="1">
    <citation type="submission" date="2019-09" db="EMBL/GenBank/DDBJ databases">
        <title>Antimicrobial potential of Antarctic Bacteria.</title>
        <authorList>
            <person name="Benaud N."/>
            <person name="Edwards R.J."/>
            <person name="Ferrari B.C."/>
        </authorList>
    </citation>
    <scope>NUCLEOTIDE SEQUENCE [LARGE SCALE GENOMIC DNA]</scope>
    <source>
        <strain evidence="8">SPB151</strain>
    </source>
</reference>
<dbReference type="InterPro" id="IPR010071">
    <property type="entry name" value="AA_adenyl_dom"/>
</dbReference>
<dbReference type="InterPro" id="IPR011701">
    <property type="entry name" value="MFS"/>
</dbReference>
<evidence type="ECO:0000313" key="7">
    <source>
        <dbReference type="EMBL" id="QNE18740.1"/>
    </source>
</evidence>
<dbReference type="Pfam" id="PF13193">
    <property type="entry name" value="AMP-binding_C"/>
    <property type="match status" value="1"/>
</dbReference>
<dbReference type="Gene3D" id="1.10.1200.10">
    <property type="entry name" value="ACP-like"/>
    <property type="match status" value="1"/>
</dbReference>
<dbReference type="InterPro" id="IPR036736">
    <property type="entry name" value="ACP-like_sf"/>
</dbReference>
<dbReference type="PANTHER" id="PTHR45527:SF1">
    <property type="entry name" value="FATTY ACID SYNTHASE"/>
    <property type="match status" value="1"/>
</dbReference>
<dbReference type="InterPro" id="IPR009081">
    <property type="entry name" value="PP-bd_ACP"/>
</dbReference>
<keyword evidence="2" id="KW-0596">Phosphopantetheine</keyword>
<feature type="domain" description="Carrier" evidence="6">
    <location>
        <begin position="571"/>
        <end position="641"/>
    </location>
</feature>
<dbReference type="InterPro" id="IPR000873">
    <property type="entry name" value="AMP-dep_synth/lig_dom"/>
</dbReference>
<feature type="transmembrane region" description="Helical" evidence="5">
    <location>
        <begin position="1071"/>
        <end position="1089"/>
    </location>
</feature>
<dbReference type="Pfam" id="PF00975">
    <property type="entry name" value="Thioesterase"/>
    <property type="match status" value="1"/>
</dbReference>
<dbReference type="InterPro" id="IPR020845">
    <property type="entry name" value="AMP-binding_CS"/>
</dbReference>
<dbReference type="KEGG" id="kqi:F1D05_13530"/>
<evidence type="ECO:0000256" key="1">
    <source>
        <dbReference type="ARBA" id="ARBA00001957"/>
    </source>
</evidence>
<dbReference type="Gene3D" id="3.40.50.980">
    <property type="match status" value="2"/>
</dbReference>
<comment type="cofactor">
    <cofactor evidence="1">
        <name>pantetheine 4'-phosphate</name>
        <dbReference type="ChEBI" id="CHEBI:47942"/>
    </cofactor>
</comment>
<dbReference type="PROSITE" id="PS00455">
    <property type="entry name" value="AMP_BINDING"/>
    <property type="match status" value="1"/>
</dbReference>
<dbReference type="PROSITE" id="PS50075">
    <property type="entry name" value="CARRIER"/>
    <property type="match status" value="1"/>
</dbReference>
<dbReference type="SUPFAM" id="SSF103473">
    <property type="entry name" value="MFS general substrate transporter"/>
    <property type="match status" value="1"/>
</dbReference>
<dbReference type="InterPro" id="IPR020802">
    <property type="entry name" value="TesA-like"/>
</dbReference>
<keyword evidence="8" id="KW-1185">Reference proteome</keyword>
<evidence type="ECO:0000256" key="5">
    <source>
        <dbReference type="SAM" id="Phobius"/>
    </source>
</evidence>
<dbReference type="GO" id="GO:0031177">
    <property type="term" value="F:phosphopantetheine binding"/>
    <property type="evidence" value="ECO:0007669"/>
    <property type="project" value="InterPro"/>
</dbReference>
<dbReference type="Pfam" id="PF00501">
    <property type="entry name" value="AMP-binding"/>
    <property type="match status" value="1"/>
</dbReference>
<dbReference type="InterPro" id="IPR001031">
    <property type="entry name" value="Thioesterase"/>
</dbReference>
<feature type="transmembrane region" description="Helical" evidence="5">
    <location>
        <begin position="1207"/>
        <end position="1230"/>
    </location>
</feature>
<dbReference type="GO" id="GO:0044550">
    <property type="term" value="P:secondary metabolite biosynthetic process"/>
    <property type="evidence" value="ECO:0007669"/>
    <property type="project" value="TreeGrafter"/>
</dbReference>
<dbReference type="SUPFAM" id="SSF52777">
    <property type="entry name" value="CoA-dependent acyltransferases"/>
    <property type="match status" value="1"/>
</dbReference>
<dbReference type="CDD" id="cd06173">
    <property type="entry name" value="MFS_MefA_like"/>
    <property type="match status" value="1"/>
</dbReference>
<proteinExistence type="predicted"/>
<dbReference type="Gene3D" id="2.30.38.10">
    <property type="entry name" value="Luciferase, Domain 3"/>
    <property type="match status" value="1"/>
</dbReference>
<keyword evidence="5" id="KW-0472">Membrane</keyword>
<feature type="region of interest" description="Disordered" evidence="4">
    <location>
        <begin position="551"/>
        <end position="574"/>
    </location>
</feature>
<accession>A0A7G6WXM5</accession>
<dbReference type="SUPFAM" id="SSF56801">
    <property type="entry name" value="Acetyl-CoA synthetase-like"/>
    <property type="match status" value="1"/>
</dbReference>
<dbReference type="Pfam" id="PF07690">
    <property type="entry name" value="MFS_1"/>
    <property type="match status" value="1"/>
</dbReference>
<dbReference type="FunFam" id="2.30.38.10:FF:000001">
    <property type="entry name" value="Non-ribosomal peptide synthetase PvdI"/>
    <property type="match status" value="1"/>
</dbReference>
<sequence>MAPVDAATGVARTDLSLYLTEEDGGLHGALEYNGDILDRSTAQRLTGYLRTLLTAIVAAPSTKLGELPLSDDAERRQVLQEWNATSSPLPSGLTPDWILRQADLRPESIAVLDDREELTYAELASRSASLAHRLKDLGAGKGTIVALALDRSVRMPVAMLAVLRLGATYLPVDPEYPADRLAYMVEDSGAAVLVTDGFAETFGLPSIDLREPLPPAEAPEATPTGSDPAYIIYTSGSTGRPKGVVIPHSALANLLASFAAEPGLSDQDTVLSVASMSFDMSVKELLLPLTVGATLVIGARRLAADGEALARRISYTGTTYLQATPLSWQLLLETGWTGDLDLIAVCGGEALPPELAVRLHTIVGELWNYYGPTETTVWSTRERITSADVTVGRPISNTSIYVLDDKLQPMPIGAIGELCIGGAGVALGYHGRPALTAERFVTSDFGRIYRTGDLARWRPDGRIEVRGRADGQIKLRGYRIEVGEIETVLLGHPEVTSAAVNILQDRLIAYVVGLADGTADAEVREYLRGTLPDYMLPATFVRLDELPTTPNGKIDRLSLPAPTKPTGTPQQDATPEQAAILKVFSDVLGSEVGIDDGFFDLGGDSLRAVRTVRAIDPGLSVLDLFRYPTARSLAEYLQTKTPADSDVLQKMTKRSAADAELTVIGAPFGGGGAIVYADLAQRMPDNWALYAIQPPGTDYSRPDEALISLPELADRCAERILAEVPGPVMLYGHCVGSALAVAVAQRLERAGKIPESVVLGASFPNTRLPGVLGSMARLAPGRRQSDRMLTDTLRVLGGLGEEPPEAERAFVAKAIRHQADQGELFFTASFTDDAPRLSSPLRVVVGDLDEATRFSSERVHDWDRFGEVVELVGLPGAGHFFHRDPRVAGLLTRPPETDVPKPPKRQANLPGFLTVTAGQFVSLIGAGLSTFALGVWAYQQTGRATALATIAAFAIVPVILTSPLAGAVADRWNRRRVMMACDLVALSAAAMLIILLAVDSLALWHLYVFVTVVAVTSSFRQPAYLAAVAQLVPKRYLGQANGLVGLGTAAALLFSQLLGGVLLLALSLNGVVWIDLATSVVALATLAAVKVPDLGFHVRDEPLLTEIAGGWRYLNERRGLLALAAFFAIANGLGGVVVVVTTPMVLAFGSTATLGLVLAAQGAGLLLGGVLMAIWGGTRQRITGMIAGVGLIGLSSVVIGLRPSAFFPIAGMFGVGFCAALINAHWLALVQVKVPHELLGRVLATILMLARVVMPLGYLAAGPLVDKVFEPPMRAGGGLTRTLGPVFGTGTGRGMAVVVAITGVLLLVWSLLGLASRSLRTVEQQLPDAVED</sequence>
<dbReference type="Pfam" id="PF00550">
    <property type="entry name" value="PP-binding"/>
    <property type="match status" value="1"/>
</dbReference>
<dbReference type="EMBL" id="CP043661">
    <property type="protein sequence ID" value="QNE18740.1"/>
    <property type="molecule type" value="Genomic_DNA"/>
</dbReference>
<feature type="transmembrane region" description="Helical" evidence="5">
    <location>
        <begin position="1242"/>
        <end position="1261"/>
    </location>
</feature>
<dbReference type="PROSITE" id="PS00012">
    <property type="entry name" value="PHOSPHOPANTETHEINE"/>
    <property type="match status" value="1"/>
</dbReference>
<dbReference type="SMART" id="SM00824">
    <property type="entry name" value="PKS_TE"/>
    <property type="match status" value="1"/>
</dbReference>
<dbReference type="InterPro" id="IPR006162">
    <property type="entry name" value="Ppantetheine_attach_site"/>
</dbReference>
<keyword evidence="3" id="KW-0597">Phosphoprotein</keyword>
<feature type="transmembrane region" description="Helical" evidence="5">
    <location>
        <begin position="1295"/>
        <end position="1315"/>
    </location>
</feature>
<name>A0A7G6WXM5_9ACTN</name>
<gene>
    <name evidence="7" type="ORF">F1D05_13530</name>
</gene>
<feature type="transmembrane region" description="Helical" evidence="5">
    <location>
        <begin position="1120"/>
        <end position="1146"/>
    </location>
</feature>
<dbReference type="PRINTS" id="PR00154">
    <property type="entry name" value="AMPBINDING"/>
</dbReference>
<dbReference type="GO" id="GO:0005737">
    <property type="term" value="C:cytoplasm"/>
    <property type="evidence" value="ECO:0007669"/>
    <property type="project" value="TreeGrafter"/>
</dbReference>
<keyword evidence="5" id="KW-0812">Transmembrane</keyword>
<evidence type="ECO:0000256" key="2">
    <source>
        <dbReference type="ARBA" id="ARBA00022450"/>
    </source>
</evidence>
<feature type="transmembrane region" description="Helical" evidence="5">
    <location>
        <begin position="944"/>
        <end position="965"/>
    </location>
</feature>
<dbReference type="Gene3D" id="3.30.300.30">
    <property type="match status" value="1"/>
</dbReference>
<dbReference type="Gene3D" id="3.30.559.30">
    <property type="entry name" value="Nonribosomal peptide synthetase, condensation domain"/>
    <property type="match status" value="1"/>
</dbReference>